<keyword evidence="2" id="KW-1185">Reference proteome</keyword>
<evidence type="ECO:0000313" key="2">
    <source>
        <dbReference type="Proteomes" id="UP000749646"/>
    </source>
</evidence>
<accession>A0A9P6LRZ6</accession>
<protein>
    <submittedName>
        <fullName evidence="1">Uncharacterized protein</fullName>
    </submittedName>
</protein>
<gene>
    <name evidence="1" type="ORF">BGZ65_009545</name>
</gene>
<proteinExistence type="predicted"/>
<dbReference type="EMBL" id="JAAAHW010010843">
    <property type="protein sequence ID" value="KAF9922500.1"/>
    <property type="molecule type" value="Genomic_DNA"/>
</dbReference>
<organism evidence="1 2">
    <name type="scientific">Modicella reniformis</name>
    <dbReference type="NCBI Taxonomy" id="1440133"/>
    <lineage>
        <taxon>Eukaryota</taxon>
        <taxon>Fungi</taxon>
        <taxon>Fungi incertae sedis</taxon>
        <taxon>Mucoromycota</taxon>
        <taxon>Mortierellomycotina</taxon>
        <taxon>Mortierellomycetes</taxon>
        <taxon>Mortierellales</taxon>
        <taxon>Mortierellaceae</taxon>
        <taxon>Modicella</taxon>
    </lineage>
</organism>
<reference evidence="1" key="1">
    <citation type="journal article" date="2020" name="Fungal Divers.">
        <title>Resolving the Mortierellaceae phylogeny through synthesis of multi-gene phylogenetics and phylogenomics.</title>
        <authorList>
            <person name="Vandepol N."/>
            <person name="Liber J."/>
            <person name="Desiro A."/>
            <person name="Na H."/>
            <person name="Kennedy M."/>
            <person name="Barry K."/>
            <person name="Grigoriev I.V."/>
            <person name="Miller A.N."/>
            <person name="O'Donnell K."/>
            <person name="Stajich J.E."/>
            <person name="Bonito G."/>
        </authorList>
    </citation>
    <scope>NUCLEOTIDE SEQUENCE</scope>
    <source>
        <strain evidence="1">MES-2147</strain>
    </source>
</reference>
<dbReference type="Proteomes" id="UP000749646">
    <property type="component" value="Unassembled WGS sequence"/>
</dbReference>
<evidence type="ECO:0000313" key="1">
    <source>
        <dbReference type="EMBL" id="KAF9922500.1"/>
    </source>
</evidence>
<name>A0A9P6LRZ6_9FUNG</name>
<dbReference type="AlphaFoldDB" id="A0A9P6LRZ6"/>
<sequence length="109" mass="12456">MSQSPRNPTPFISFHSNDQRRQEMHQQMHIHTVKLKKKYPGVKFLVMTLGTVACTVEDMGDVEMSEQAGPMKQVSGSFKYSVLAEDFDKDVFVVQMECYLILSHLDVMA</sequence>
<comment type="caution">
    <text evidence="1">The sequence shown here is derived from an EMBL/GenBank/DDBJ whole genome shotgun (WGS) entry which is preliminary data.</text>
</comment>